<sequence>MKKVTCISYHATGSGAVDDYLREFDGFTYAPSDVECRFLQDPDGISDLEYNLVDNWHRLNSGFAVKRYKKFARMNKRTYQLIFGKCWLDETDKYIRDLVDFEFPGYWHGDVNEQPFIPWAIYKIRRAFSKIMPRKYRKTQDYNYFPYLTSYHCACSREEFYQKTQDYTEALCEKMARPDTEYLVLDQCVSTTNVKRYLNYIRDLKVIIVDRDPRDVYIQAMRDGDHVLPHDPLLFAKQYRDMRRTIDDEIKDPRILRIHFEDLIYRYDFTTKQINEFLGISEEKHKDLRKHFNPDISIRNTQLWINDKNYNNQIKIIEQELEDFLYLFPNREDDRQ</sequence>
<dbReference type="RefSeq" id="WP_112090181.1">
    <property type="nucleotide sequence ID" value="NZ_PRLD01000002.1"/>
</dbReference>
<accession>A0A329UEV9</accession>
<dbReference type="EMBL" id="PRLD01000002">
    <property type="protein sequence ID" value="RAW59646.1"/>
    <property type="molecule type" value="Genomic_DNA"/>
</dbReference>
<proteinExistence type="predicted"/>
<dbReference type="InterPro" id="IPR027417">
    <property type="entry name" value="P-loop_NTPase"/>
</dbReference>
<protein>
    <recommendedName>
        <fullName evidence="3">Sulfotransferase family protein</fullName>
    </recommendedName>
</protein>
<dbReference type="AlphaFoldDB" id="A0A329UEV9"/>
<dbReference type="Gene3D" id="3.40.50.300">
    <property type="entry name" value="P-loop containing nucleotide triphosphate hydrolases"/>
    <property type="match status" value="1"/>
</dbReference>
<reference evidence="1 2" key="1">
    <citation type="submission" date="2018-02" db="EMBL/GenBank/DDBJ databases">
        <title>Complete genome sequencing of Faecalibacterium prausnitzii strains isolated from the human gut.</title>
        <authorList>
            <person name="Fitzgerald B.C."/>
            <person name="Shkoporov A.N."/>
            <person name="Ross P.R."/>
            <person name="Hill C."/>
        </authorList>
    </citation>
    <scope>NUCLEOTIDE SEQUENCE [LARGE SCALE GENOMIC DNA]</scope>
    <source>
        <strain evidence="1 2">APC923/51-1</strain>
    </source>
</reference>
<dbReference type="SUPFAM" id="SSF52540">
    <property type="entry name" value="P-loop containing nucleoside triphosphate hydrolases"/>
    <property type="match status" value="1"/>
</dbReference>
<comment type="caution">
    <text evidence="1">The sequence shown here is derived from an EMBL/GenBank/DDBJ whole genome shotgun (WGS) entry which is preliminary data.</text>
</comment>
<organism evidence="1 2">
    <name type="scientific">Faecalibacterium prausnitzii</name>
    <dbReference type="NCBI Taxonomy" id="853"/>
    <lineage>
        <taxon>Bacteria</taxon>
        <taxon>Bacillati</taxon>
        <taxon>Bacillota</taxon>
        <taxon>Clostridia</taxon>
        <taxon>Eubacteriales</taxon>
        <taxon>Oscillospiraceae</taxon>
        <taxon>Faecalibacterium</taxon>
    </lineage>
</organism>
<evidence type="ECO:0000313" key="1">
    <source>
        <dbReference type="EMBL" id="RAW59646.1"/>
    </source>
</evidence>
<name>A0A329UEV9_9FIRM</name>
<gene>
    <name evidence="1" type="ORF">C4N24_02445</name>
</gene>
<dbReference type="Proteomes" id="UP000251281">
    <property type="component" value="Unassembled WGS sequence"/>
</dbReference>
<evidence type="ECO:0000313" key="2">
    <source>
        <dbReference type="Proteomes" id="UP000251281"/>
    </source>
</evidence>
<evidence type="ECO:0008006" key="3">
    <source>
        <dbReference type="Google" id="ProtNLM"/>
    </source>
</evidence>